<name>A0ABQ1H7C4_9GAMM</name>
<keyword evidence="1" id="KW-1133">Transmembrane helix</keyword>
<evidence type="ECO:0000313" key="3">
    <source>
        <dbReference type="Proteomes" id="UP000627464"/>
    </source>
</evidence>
<feature type="transmembrane region" description="Helical" evidence="1">
    <location>
        <begin position="45"/>
        <end position="63"/>
    </location>
</feature>
<organism evidence="2 3">
    <name type="scientific">Hafnia psychrotolerans</name>
    <dbReference type="NCBI Taxonomy" id="1477018"/>
    <lineage>
        <taxon>Bacteria</taxon>
        <taxon>Pseudomonadati</taxon>
        <taxon>Pseudomonadota</taxon>
        <taxon>Gammaproteobacteria</taxon>
        <taxon>Enterobacterales</taxon>
        <taxon>Hafniaceae</taxon>
        <taxon>Hafnia</taxon>
    </lineage>
</organism>
<evidence type="ECO:0000256" key="1">
    <source>
        <dbReference type="SAM" id="Phobius"/>
    </source>
</evidence>
<sequence length="141" mass="15466">MIALVTADNKTLRDSGYTPPLPVWGIIIVPVYLWKRANVIGSSKLLIVVWIAALGLSLAVDSLNHESSISDTACPLVTKIIKESLGDDSAQCVKVKVTEKLTDSFYKATASLNNGNDINITIEEKGDMIYVRIPPNYLQQY</sequence>
<feature type="transmembrane region" description="Helical" evidence="1">
    <location>
        <begin position="16"/>
        <end position="33"/>
    </location>
</feature>
<proteinExistence type="predicted"/>
<keyword evidence="3" id="KW-1185">Reference proteome</keyword>
<comment type="caution">
    <text evidence="2">The sequence shown here is derived from an EMBL/GenBank/DDBJ whole genome shotgun (WGS) entry which is preliminary data.</text>
</comment>
<dbReference type="Proteomes" id="UP000627464">
    <property type="component" value="Unassembled WGS sequence"/>
</dbReference>
<accession>A0ABQ1H7C4</accession>
<evidence type="ECO:0000313" key="2">
    <source>
        <dbReference type="EMBL" id="GGA62155.1"/>
    </source>
</evidence>
<keyword evidence="1" id="KW-0812">Transmembrane</keyword>
<reference evidence="3" key="1">
    <citation type="journal article" date="2019" name="Int. J. Syst. Evol. Microbiol.">
        <title>The Global Catalogue of Microorganisms (GCM) 10K type strain sequencing project: providing services to taxonomists for standard genome sequencing and annotation.</title>
        <authorList>
            <consortium name="The Broad Institute Genomics Platform"/>
            <consortium name="The Broad Institute Genome Sequencing Center for Infectious Disease"/>
            <person name="Wu L."/>
            <person name="Ma J."/>
        </authorList>
    </citation>
    <scope>NUCLEOTIDE SEQUENCE [LARGE SCALE GENOMIC DNA]</scope>
    <source>
        <strain evidence="3">CGMCC 1.12806</strain>
    </source>
</reference>
<keyword evidence="1" id="KW-0472">Membrane</keyword>
<protein>
    <submittedName>
        <fullName evidence="2">Uncharacterized protein</fullName>
    </submittedName>
</protein>
<dbReference type="EMBL" id="BMFZ01000018">
    <property type="protein sequence ID" value="GGA62155.1"/>
    <property type="molecule type" value="Genomic_DNA"/>
</dbReference>
<gene>
    <name evidence="2" type="ORF">GCM10011328_41800</name>
</gene>